<feature type="transmembrane region" description="Helical" evidence="5">
    <location>
        <begin position="395"/>
        <end position="418"/>
    </location>
</feature>
<feature type="transmembrane region" description="Helical" evidence="5">
    <location>
        <begin position="364"/>
        <end position="383"/>
    </location>
</feature>
<dbReference type="PANTHER" id="PTHR11785">
    <property type="entry name" value="AMINO ACID TRANSPORTER"/>
    <property type="match status" value="1"/>
</dbReference>
<evidence type="ECO:0000256" key="2">
    <source>
        <dbReference type="ARBA" id="ARBA00022692"/>
    </source>
</evidence>
<feature type="transmembrane region" description="Helical" evidence="5">
    <location>
        <begin position="290"/>
        <end position="318"/>
    </location>
</feature>
<feature type="transmembrane region" description="Helical" evidence="5">
    <location>
        <begin position="424"/>
        <end position="446"/>
    </location>
</feature>
<dbReference type="InterPro" id="IPR002293">
    <property type="entry name" value="AA/rel_permease1"/>
</dbReference>
<evidence type="ECO:0000256" key="5">
    <source>
        <dbReference type="SAM" id="Phobius"/>
    </source>
</evidence>
<accession>A0A538SWA2</accession>
<feature type="transmembrane region" description="Helical" evidence="5">
    <location>
        <begin position="96"/>
        <end position="124"/>
    </location>
</feature>
<dbReference type="Pfam" id="PF13520">
    <property type="entry name" value="AA_permease_2"/>
    <property type="match status" value="1"/>
</dbReference>
<feature type="transmembrane region" description="Helical" evidence="5">
    <location>
        <begin position="51"/>
        <end position="76"/>
    </location>
</feature>
<feature type="transmembrane region" description="Helical" evidence="5">
    <location>
        <begin position="339"/>
        <end position="358"/>
    </location>
</feature>
<dbReference type="PANTHER" id="PTHR11785:SF512">
    <property type="entry name" value="SOBREMESA, ISOFORM B"/>
    <property type="match status" value="1"/>
</dbReference>
<reference evidence="6 7" key="1">
    <citation type="journal article" date="2019" name="Nat. Microbiol.">
        <title>Mediterranean grassland soil C-N compound turnover is dependent on rainfall and depth, and is mediated by genomically divergent microorganisms.</title>
        <authorList>
            <person name="Diamond S."/>
            <person name="Andeer P.F."/>
            <person name="Li Z."/>
            <person name="Crits-Christoph A."/>
            <person name="Burstein D."/>
            <person name="Anantharaman K."/>
            <person name="Lane K.R."/>
            <person name="Thomas B.C."/>
            <person name="Pan C."/>
            <person name="Northen T.R."/>
            <person name="Banfield J.F."/>
        </authorList>
    </citation>
    <scope>NUCLEOTIDE SEQUENCE [LARGE SCALE GENOMIC DNA]</scope>
    <source>
        <strain evidence="6">WS_4</strain>
    </source>
</reference>
<dbReference type="AlphaFoldDB" id="A0A538SWA2"/>
<organism evidence="6 7">
    <name type="scientific">Eiseniibacteriota bacterium</name>
    <dbReference type="NCBI Taxonomy" id="2212470"/>
    <lineage>
        <taxon>Bacteria</taxon>
        <taxon>Candidatus Eiseniibacteriota</taxon>
    </lineage>
</organism>
<dbReference type="EMBL" id="VBOU01000016">
    <property type="protein sequence ID" value="TMQ55678.1"/>
    <property type="molecule type" value="Genomic_DNA"/>
</dbReference>
<dbReference type="GO" id="GO:0015179">
    <property type="term" value="F:L-amino acid transmembrane transporter activity"/>
    <property type="evidence" value="ECO:0007669"/>
    <property type="project" value="TreeGrafter"/>
</dbReference>
<dbReference type="PIRSF" id="PIRSF006060">
    <property type="entry name" value="AA_transporter"/>
    <property type="match status" value="1"/>
</dbReference>
<evidence type="ECO:0000256" key="1">
    <source>
        <dbReference type="ARBA" id="ARBA00004141"/>
    </source>
</evidence>
<feature type="transmembrane region" description="Helical" evidence="5">
    <location>
        <begin position="166"/>
        <end position="187"/>
    </location>
</feature>
<gene>
    <name evidence="6" type="ORF">E6K74_02490</name>
</gene>
<keyword evidence="3 5" id="KW-1133">Transmembrane helix</keyword>
<evidence type="ECO:0000256" key="3">
    <source>
        <dbReference type="ARBA" id="ARBA00022989"/>
    </source>
</evidence>
<evidence type="ECO:0000256" key="4">
    <source>
        <dbReference type="ARBA" id="ARBA00023136"/>
    </source>
</evidence>
<sequence>MVGQTSPQREEPQLKRRIGLYAATAITVGSIIGSGIFRSPHSVAQELTSPAAALLAWVLGGVLSLCGSLALAEMAVTHPRTGGLYVFIRESFGDRLAFIFGWASLWVIKPTVIASIASVFATYFCQAVGLGKGAEFFAGFGAIAFLTFVNLLGVKQGTGTQTVLTTLKVLGILVLCLAAFFLPHAGAPHGQVVTEPHRGHPFLLAFAFAMIPIFFAYDGWTDSTYVGGEIVNPARNFPIAILGGTLLVVAVYVVTNLAYFSVLSPAEVGTYEAVGAEVMRRILGDWGGRALAVLVAVSTFGTVNASILTGPRVTLAMAADGLFWKRAAHVNVERGTPDVALWIQGALSTIWLWFAGGFEDVSGWFVTTSWLFYGLTVAALFVYRRKVRQGLVPAPSYHTLLYPITPVVFILVTVAIVASDLSSSGWRAAAGVLVAALGFPFSYIWARKGRGRATADRTG</sequence>
<feature type="transmembrane region" description="Helical" evidence="5">
    <location>
        <begin position="136"/>
        <end position="154"/>
    </location>
</feature>
<protein>
    <submittedName>
        <fullName evidence="6">Amino acid permease</fullName>
    </submittedName>
</protein>
<dbReference type="InterPro" id="IPR050598">
    <property type="entry name" value="AminoAcid_Transporter"/>
</dbReference>
<keyword evidence="2 5" id="KW-0812">Transmembrane</keyword>
<evidence type="ECO:0000313" key="6">
    <source>
        <dbReference type="EMBL" id="TMQ55678.1"/>
    </source>
</evidence>
<feature type="transmembrane region" description="Helical" evidence="5">
    <location>
        <begin position="18"/>
        <end position="39"/>
    </location>
</feature>
<name>A0A538SWA2_UNCEI</name>
<feature type="transmembrane region" description="Helical" evidence="5">
    <location>
        <begin position="237"/>
        <end position="260"/>
    </location>
</feature>
<keyword evidence="4 5" id="KW-0472">Membrane</keyword>
<comment type="caution">
    <text evidence="6">The sequence shown here is derived from an EMBL/GenBank/DDBJ whole genome shotgun (WGS) entry which is preliminary data.</text>
</comment>
<proteinExistence type="predicted"/>
<evidence type="ECO:0000313" key="7">
    <source>
        <dbReference type="Proteomes" id="UP000319829"/>
    </source>
</evidence>
<feature type="transmembrane region" description="Helical" evidence="5">
    <location>
        <begin position="199"/>
        <end position="217"/>
    </location>
</feature>
<dbReference type="Proteomes" id="UP000319829">
    <property type="component" value="Unassembled WGS sequence"/>
</dbReference>
<comment type="subcellular location">
    <subcellularLocation>
        <location evidence="1">Membrane</location>
        <topology evidence="1">Multi-pass membrane protein</topology>
    </subcellularLocation>
</comment>
<dbReference type="Gene3D" id="1.20.1740.10">
    <property type="entry name" value="Amino acid/polyamine transporter I"/>
    <property type="match status" value="1"/>
</dbReference>
<dbReference type="GO" id="GO:0016020">
    <property type="term" value="C:membrane"/>
    <property type="evidence" value="ECO:0007669"/>
    <property type="project" value="UniProtKB-SubCell"/>
</dbReference>